<dbReference type="PANTHER" id="PTHR30042">
    <property type="entry name" value="POTASSIUM-TRANSPORTING ATPASE C CHAIN"/>
    <property type="match status" value="1"/>
</dbReference>
<evidence type="ECO:0000256" key="5">
    <source>
        <dbReference type="ARBA" id="ARBA00022741"/>
    </source>
</evidence>
<dbReference type="Pfam" id="PF02669">
    <property type="entry name" value="KdpC"/>
    <property type="match status" value="1"/>
</dbReference>
<dbReference type="GO" id="GO:0016020">
    <property type="term" value="C:membrane"/>
    <property type="evidence" value="ECO:0007669"/>
    <property type="project" value="InterPro"/>
</dbReference>
<protein>
    <submittedName>
        <fullName evidence="12">Potassium-transporting ATPase KdpC subunit</fullName>
    </submittedName>
</protein>
<keyword evidence="6" id="KW-0067">ATP-binding</keyword>
<evidence type="ECO:0000256" key="8">
    <source>
        <dbReference type="ARBA" id="ARBA00022989"/>
    </source>
</evidence>
<dbReference type="GO" id="GO:0008556">
    <property type="term" value="F:P-type potassium transmembrane transporter activity"/>
    <property type="evidence" value="ECO:0007669"/>
    <property type="project" value="InterPro"/>
</dbReference>
<dbReference type="AlphaFoldDB" id="A0A645CTA4"/>
<keyword evidence="1" id="KW-0813">Transport</keyword>
<gene>
    <name evidence="12" type="primary">kdpC_10</name>
    <name evidence="12" type="ORF">SDC9_127187</name>
</gene>
<organism evidence="12">
    <name type="scientific">bioreactor metagenome</name>
    <dbReference type="NCBI Taxonomy" id="1076179"/>
    <lineage>
        <taxon>unclassified sequences</taxon>
        <taxon>metagenomes</taxon>
        <taxon>ecological metagenomes</taxon>
    </lineage>
</organism>
<keyword evidence="2" id="KW-1003">Cell membrane</keyword>
<evidence type="ECO:0000256" key="2">
    <source>
        <dbReference type="ARBA" id="ARBA00022475"/>
    </source>
</evidence>
<evidence type="ECO:0000256" key="3">
    <source>
        <dbReference type="ARBA" id="ARBA00022538"/>
    </source>
</evidence>
<evidence type="ECO:0000256" key="10">
    <source>
        <dbReference type="ARBA" id="ARBA00023136"/>
    </source>
</evidence>
<comment type="caution">
    <text evidence="12">The sequence shown here is derived from an EMBL/GenBank/DDBJ whole genome shotgun (WGS) entry which is preliminary data.</text>
</comment>
<evidence type="ECO:0000256" key="6">
    <source>
        <dbReference type="ARBA" id="ARBA00022840"/>
    </source>
</evidence>
<dbReference type="GO" id="GO:0005524">
    <property type="term" value="F:ATP binding"/>
    <property type="evidence" value="ECO:0007669"/>
    <property type="project" value="UniProtKB-KW"/>
</dbReference>
<dbReference type="HAMAP" id="MF_00276">
    <property type="entry name" value="KdpC"/>
    <property type="match status" value="1"/>
</dbReference>
<sequence>MNRTFKTLRTSFITLLVFTILCGVVYTMTVTIIGQALFPTQANGSIVSVVSADGTKTNIGSSLIGQTFTDDKYLIGRPTTVSNLSPVSQQEIMLGNERIMQWKELDPNNDLLIPADLVMASGSGADPYISPEAAEYQVERIARIRKISEEQVRQIIKRYTVDKLLGIWGESGVNVLLVNLALDGLI</sequence>
<evidence type="ECO:0000256" key="7">
    <source>
        <dbReference type="ARBA" id="ARBA00022958"/>
    </source>
</evidence>
<keyword evidence="7" id="KW-0630">Potassium</keyword>
<accession>A0A645CTA4</accession>
<proteinExistence type="inferred from homology"/>
<feature type="transmembrane region" description="Helical" evidence="11">
    <location>
        <begin position="12"/>
        <end position="38"/>
    </location>
</feature>
<keyword evidence="5" id="KW-0547">Nucleotide-binding</keyword>
<dbReference type="NCBIfam" id="TIGR00681">
    <property type="entry name" value="kdpC"/>
    <property type="match status" value="1"/>
</dbReference>
<evidence type="ECO:0000256" key="4">
    <source>
        <dbReference type="ARBA" id="ARBA00022692"/>
    </source>
</evidence>
<evidence type="ECO:0000256" key="1">
    <source>
        <dbReference type="ARBA" id="ARBA00022448"/>
    </source>
</evidence>
<keyword evidence="10 11" id="KW-0472">Membrane</keyword>
<keyword evidence="3" id="KW-0633">Potassium transport</keyword>
<dbReference type="PANTHER" id="PTHR30042:SF2">
    <property type="entry name" value="POTASSIUM-TRANSPORTING ATPASE KDPC SUBUNIT"/>
    <property type="match status" value="1"/>
</dbReference>
<dbReference type="PIRSF" id="PIRSF001296">
    <property type="entry name" value="K_ATPase_KdpC"/>
    <property type="match status" value="1"/>
</dbReference>
<reference evidence="12" key="1">
    <citation type="submission" date="2019-08" db="EMBL/GenBank/DDBJ databases">
        <authorList>
            <person name="Kucharzyk K."/>
            <person name="Murdoch R.W."/>
            <person name="Higgins S."/>
            <person name="Loffler F."/>
        </authorList>
    </citation>
    <scope>NUCLEOTIDE SEQUENCE</scope>
</reference>
<evidence type="ECO:0000256" key="11">
    <source>
        <dbReference type="SAM" id="Phobius"/>
    </source>
</evidence>
<keyword evidence="4 11" id="KW-0812">Transmembrane</keyword>
<name>A0A645CTA4_9ZZZZ</name>
<evidence type="ECO:0000256" key="9">
    <source>
        <dbReference type="ARBA" id="ARBA00023065"/>
    </source>
</evidence>
<keyword evidence="9" id="KW-0406">Ion transport</keyword>
<evidence type="ECO:0000313" key="12">
    <source>
        <dbReference type="EMBL" id="MPM80141.1"/>
    </source>
</evidence>
<dbReference type="EMBL" id="VSSQ01029844">
    <property type="protein sequence ID" value="MPM80141.1"/>
    <property type="molecule type" value="Genomic_DNA"/>
</dbReference>
<keyword evidence="8 11" id="KW-1133">Transmembrane helix</keyword>
<dbReference type="InterPro" id="IPR003820">
    <property type="entry name" value="KdpC"/>
</dbReference>